<organism evidence="2 3">
    <name type="scientific">Marinilabilia rubra</name>
    <dbReference type="NCBI Taxonomy" id="2162893"/>
    <lineage>
        <taxon>Bacteria</taxon>
        <taxon>Pseudomonadati</taxon>
        <taxon>Bacteroidota</taxon>
        <taxon>Bacteroidia</taxon>
        <taxon>Marinilabiliales</taxon>
        <taxon>Marinilabiliaceae</taxon>
        <taxon>Marinilabilia</taxon>
    </lineage>
</organism>
<comment type="caution">
    <text evidence="2">The sequence shown here is derived from an EMBL/GenBank/DDBJ whole genome shotgun (WGS) entry which is preliminary data.</text>
</comment>
<evidence type="ECO:0000313" key="2">
    <source>
        <dbReference type="EMBL" id="PWD97553.1"/>
    </source>
</evidence>
<dbReference type="Proteomes" id="UP000244956">
    <property type="component" value="Unassembled WGS sequence"/>
</dbReference>
<protein>
    <recommendedName>
        <fullName evidence="4">Type II toxin-antitoxin system RelE/ParE family toxin</fullName>
    </recommendedName>
</protein>
<evidence type="ECO:0008006" key="4">
    <source>
        <dbReference type="Google" id="ProtNLM"/>
    </source>
</evidence>
<sequence length="98" mass="11754">MALNLYWSKKADRKFDVIINYLLDEWGKQATKTFVQKVYEFLDLVVEFPEIGTMENAEKQIRGFTIVKQVNVFYTVTEKGIILLDFFDNRQHPKRKRF</sequence>
<dbReference type="OrthoDB" id="1098070at2"/>
<dbReference type="Gene3D" id="3.30.2310.20">
    <property type="entry name" value="RelE-like"/>
    <property type="match status" value="1"/>
</dbReference>
<reference evidence="2 3" key="1">
    <citation type="submission" date="2018-05" db="EMBL/GenBank/DDBJ databases">
        <title>Marinilabilia rubrum sp. nov., isolated from saltern sediment.</title>
        <authorList>
            <person name="Zhang R."/>
        </authorList>
    </citation>
    <scope>NUCLEOTIDE SEQUENCE [LARGE SCALE GENOMIC DNA]</scope>
    <source>
        <strain evidence="2 3">WTE16</strain>
    </source>
</reference>
<name>A0A2U2B3B1_9BACT</name>
<keyword evidence="3" id="KW-1185">Reference proteome</keyword>
<dbReference type="EMBL" id="QEWP01000033">
    <property type="protein sequence ID" value="PWD97553.1"/>
    <property type="molecule type" value="Genomic_DNA"/>
</dbReference>
<dbReference type="Pfam" id="PF05016">
    <property type="entry name" value="ParE_toxin"/>
    <property type="match status" value="1"/>
</dbReference>
<gene>
    <name evidence="2" type="ORF">DDZ16_20105</name>
</gene>
<evidence type="ECO:0000256" key="1">
    <source>
        <dbReference type="ARBA" id="ARBA00022649"/>
    </source>
</evidence>
<dbReference type="InterPro" id="IPR007712">
    <property type="entry name" value="RelE/ParE_toxin"/>
</dbReference>
<dbReference type="AlphaFoldDB" id="A0A2U2B3B1"/>
<keyword evidence="1" id="KW-1277">Toxin-antitoxin system</keyword>
<dbReference type="RefSeq" id="WP_109266274.1">
    <property type="nucleotide sequence ID" value="NZ_QEWP01000033.1"/>
</dbReference>
<evidence type="ECO:0000313" key="3">
    <source>
        <dbReference type="Proteomes" id="UP000244956"/>
    </source>
</evidence>
<proteinExistence type="predicted"/>
<accession>A0A2U2B3B1</accession>
<dbReference type="InterPro" id="IPR035093">
    <property type="entry name" value="RelE/ParE_toxin_dom_sf"/>
</dbReference>